<dbReference type="InterPro" id="IPR005225">
    <property type="entry name" value="Small_GTP-bd"/>
</dbReference>
<dbReference type="NCBIfam" id="TIGR00231">
    <property type="entry name" value="small_GTP"/>
    <property type="match status" value="1"/>
</dbReference>
<dbReference type="Pfam" id="PF00071">
    <property type="entry name" value="Ras"/>
    <property type="match status" value="1"/>
</dbReference>
<protein>
    <submittedName>
        <fullName evidence="4">P-loop containing nucleoside triphosphate hydrolase protein</fullName>
    </submittedName>
</protein>
<dbReference type="SMART" id="SM00173">
    <property type="entry name" value="RAS"/>
    <property type="match status" value="1"/>
</dbReference>
<accession>A0AAD7CD82</accession>
<dbReference type="Gene3D" id="3.40.50.300">
    <property type="entry name" value="P-loop containing nucleotide triphosphate hydrolases"/>
    <property type="match status" value="1"/>
</dbReference>
<evidence type="ECO:0000256" key="3">
    <source>
        <dbReference type="ARBA" id="ARBA00023134"/>
    </source>
</evidence>
<dbReference type="SUPFAM" id="SSF52540">
    <property type="entry name" value="P-loop containing nucleoside triphosphate hydrolases"/>
    <property type="match status" value="1"/>
</dbReference>
<dbReference type="EMBL" id="JARKIE010000404">
    <property type="protein sequence ID" value="KAJ7645005.1"/>
    <property type="molecule type" value="Genomic_DNA"/>
</dbReference>
<dbReference type="SMART" id="SM00174">
    <property type="entry name" value="RHO"/>
    <property type="match status" value="1"/>
</dbReference>
<dbReference type="InterPro" id="IPR020849">
    <property type="entry name" value="Small_GTPase_Ras-type"/>
</dbReference>
<dbReference type="PANTHER" id="PTHR24070">
    <property type="entry name" value="RAS, DI-RAS, AND RHEB FAMILY MEMBERS OF SMALL GTPASE SUPERFAMILY"/>
    <property type="match status" value="1"/>
</dbReference>
<dbReference type="InterPro" id="IPR027417">
    <property type="entry name" value="P-loop_NTPase"/>
</dbReference>
<dbReference type="GO" id="GO:0007165">
    <property type="term" value="P:signal transduction"/>
    <property type="evidence" value="ECO:0007669"/>
    <property type="project" value="InterPro"/>
</dbReference>
<organism evidence="4 5">
    <name type="scientific">Mycena rosella</name>
    <name type="common">Pink bonnet</name>
    <name type="synonym">Agaricus rosellus</name>
    <dbReference type="NCBI Taxonomy" id="1033263"/>
    <lineage>
        <taxon>Eukaryota</taxon>
        <taxon>Fungi</taxon>
        <taxon>Dikarya</taxon>
        <taxon>Basidiomycota</taxon>
        <taxon>Agaricomycotina</taxon>
        <taxon>Agaricomycetes</taxon>
        <taxon>Agaricomycetidae</taxon>
        <taxon>Agaricales</taxon>
        <taxon>Marasmiineae</taxon>
        <taxon>Mycenaceae</taxon>
        <taxon>Mycena</taxon>
    </lineage>
</organism>
<sequence>MPPPVPGFGLYYSENVSGSEKTAAPPIPREKKNSFSDAKFIREFKIVVLGSFGGGKTQLIERFIYDTYTDDSPLTIEDFYRRQIFLDDEISLLDVTDTTGSDLYESMHESWIRPAEGFILAFSLTSNWEDGLKEMETFRDKIYRIKDTRSVPIVAVGLKSDLSHERQVDAATIESLSTQWNIPFYETSAKLNWHVNDVFEDLLRQLRLQVQYASDPDLSDPVMKRRKRQQGSCIIM</sequence>
<dbReference type="Proteomes" id="UP001221757">
    <property type="component" value="Unassembled WGS sequence"/>
</dbReference>
<dbReference type="PRINTS" id="PR00449">
    <property type="entry name" value="RASTRNSFRMNG"/>
</dbReference>
<dbReference type="GO" id="GO:0005525">
    <property type="term" value="F:GTP binding"/>
    <property type="evidence" value="ECO:0007669"/>
    <property type="project" value="UniProtKB-KW"/>
</dbReference>
<comment type="subcellular location">
    <subcellularLocation>
        <location evidence="1">Cell membrane</location>
        <topology evidence="1">Lipid-anchor</topology>
        <orientation evidence="1">Cytoplasmic side</orientation>
    </subcellularLocation>
</comment>
<dbReference type="PROSITE" id="PS51421">
    <property type="entry name" value="RAS"/>
    <property type="match status" value="1"/>
</dbReference>
<dbReference type="GO" id="GO:0005886">
    <property type="term" value="C:plasma membrane"/>
    <property type="evidence" value="ECO:0007669"/>
    <property type="project" value="UniProtKB-SubCell"/>
</dbReference>
<reference evidence="4" key="1">
    <citation type="submission" date="2023-03" db="EMBL/GenBank/DDBJ databases">
        <title>Massive genome expansion in bonnet fungi (Mycena s.s.) driven by repeated elements and novel gene families across ecological guilds.</title>
        <authorList>
            <consortium name="Lawrence Berkeley National Laboratory"/>
            <person name="Harder C.B."/>
            <person name="Miyauchi S."/>
            <person name="Viragh M."/>
            <person name="Kuo A."/>
            <person name="Thoen E."/>
            <person name="Andreopoulos B."/>
            <person name="Lu D."/>
            <person name="Skrede I."/>
            <person name="Drula E."/>
            <person name="Henrissat B."/>
            <person name="Morin E."/>
            <person name="Kohler A."/>
            <person name="Barry K."/>
            <person name="LaButti K."/>
            <person name="Morin E."/>
            <person name="Salamov A."/>
            <person name="Lipzen A."/>
            <person name="Mereny Z."/>
            <person name="Hegedus B."/>
            <person name="Baldrian P."/>
            <person name="Stursova M."/>
            <person name="Weitz H."/>
            <person name="Taylor A."/>
            <person name="Grigoriev I.V."/>
            <person name="Nagy L.G."/>
            <person name="Martin F."/>
            <person name="Kauserud H."/>
        </authorList>
    </citation>
    <scope>NUCLEOTIDE SEQUENCE</scope>
    <source>
        <strain evidence="4">CBHHK067</strain>
    </source>
</reference>
<dbReference type="InterPro" id="IPR001806">
    <property type="entry name" value="Small_GTPase"/>
</dbReference>
<gene>
    <name evidence="4" type="ORF">B0H17DRAFT_1216121</name>
</gene>
<evidence type="ECO:0000313" key="4">
    <source>
        <dbReference type="EMBL" id="KAJ7645005.1"/>
    </source>
</evidence>
<evidence type="ECO:0000256" key="2">
    <source>
        <dbReference type="ARBA" id="ARBA00022741"/>
    </source>
</evidence>
<evidence type="ECO:0000256" key="1">
    <source>
        <dbReference type="ARBA" id="ARBA00004342"/>
    </source>
</evidence>
<comment type="caution">
    <text evidence="4">The sequence shown here is derived from an EMBL/GenBank/DDBJ whole genome shotgun (WGS) entry which is preliminary data.</text>
</comment>
<keyword evidence="3" id="KW-0342">GTP-binding</keyword>
<proteinExistence type="predicted"/>
<name>A0AAD7CD82_MYCRO</name>
<evidence type="ECO:0000313" key="5">
    <source>
        <dbReference type="Proteomes" id="UP001221757"/>
    </source>
</evidence>
<keyword evidence="2" id="KW-0547">Nucleotide-binding</keyword>
<dbReference type="PROSITE" id="PS51419">
    <property type="entry name" value="RAB"/>
    <property type="match status" value="1"/>
</dbReference>
<dbReference type="SMART" id="SM00175">
    <property type="entry name" value="RAB"/>
    <property type="match status" value="1"/>
</dbReference>
<keyword evidence="5" id="KW-1185">Reference proteome</keyword>
<dbReference type="GO" id="GO:0003924">
    <property type="term" value="F:GTPase activity"/>
    <property type="evidence" value="ECO:0007669"/>
    <property type="project" value="InterPro"/>
</dbReference>
<keyword evidence="4" id="KW-0378">Hydrolase</keyword>
<dbReference type="AlphaFoldDB" id="A0AAD7CD82"/>